<keyword evidence="4" id="KW-1185">Reference proteome</keyword>
<feature type="transmembrane region" description="Helical" evidence="2">
    <location>
        <begin position="262"/>
        <end position="280"/>
    </location>
</feature>
<accession>A0A1H1V4T4</accession>
<keyword evidence="2" id="KW-0812">Transmembrane</keyword>
<evidence type="ECO:0000313" key="3">
    <source>
        <dbReference type="EMBL" id="SDS79269.1"/>
    </source>
</evidence>
<dbReference type="Proteomes" id="UP000199103">
    <property type="component" value="Chromosome I"/>
</dbReference>
<dbReference type="EMBL" id="LT629772">
    <property type="protein sequence ID" value="SDS79269.1"/>
    <property type="molecule type" value="Genomic_DNA"/>
</dbReference>
<feature type="region of interest" description="Disordered" evidence="1">
    <location>
        <begin position="393"/>
        <end position="526"/>
    </location>
</feature>
<feature type="compositionally biased region" description="Basic and acidic residues" evidence="1">
    <location>
        <begin position="456"/>
        <end position="472"/>
    </location>
</feature>
<feature type="transmembrane region" description="Helical" evidence="2">
    <location>
        <begin position="192"/>
        <end position="210"/>
    </location>
</feature>
<dbReference type="Pfam" id="PF07907">
    <property type="entry name" value="YibE_F"/>
    <property type="match status" value="1"/>
</dbReference>
<dbReference type="InterPro" id="IPR012507">
    <property type="entry name" value="YibE_F"/>
</dbReference>
<reference evidence="3 4" key="1">
    <citation type="submission" date="2016-10" db="EMBL/GenBank/DDBJ databases">
        <authorList>
            <person name="de Groot N.N."/>
        </authorList>
    </citation>
    <scope>NUCLEOTIDE SEQUENCE [LARGE SCALE GENOMIC DNA]</scope>
    <source>
        <strain evidence="3 4">DSM 21800</strain>
    </source>
</reference>
<organism evidence="3 4">
    <name type="scientific">Microlunatus soli</name>
    <dbReference type="NCBI Taxonomy" id="630515"/>
    <lineage>
        <taxon>Bacteria</taxon>
        <taxon>Bacillati</taxon>
        <taxon>Actinomycetota</taxon>
        <taxon>Actinomycetes</taxon>
        <taxon>Propionibacteriales</taxon>
        <taxon>Propionibacteriaceae</taxon>
        <taxon>Microlunatus</taxon>
    </lineage>
</organism>
<dbReference type="AlphaFoldDB" id="A0A1H1V4T4"/>
<feature type="transmembrane region" description="Helical" evidence="2">
    <location>
        <begin position="316"/>
        <end position="341"/>
    </location>
</feature>
<feature type="compositionally biased region" description="Low complexity" evidence="1">
    <location>
        <begin position="405"/>
        <end position="425"/>
    </location>
</feature>
<protein>
    <submittedName>
        <fullName evidence="3">Uncharacterized membrane protein</fullName>
    </submittedName>
</protein>
<feature type="transmembrane region" description="Helical" evidence="2">
    <location>
        <begin position="222"/>
        <end position="242"/>
    </location>
</feature>
<dbReference type="PANTHER" id="PTHR41771">
    <property type="entry name" value="MEMBRANE PROTEIN-RELATED"/>
    <property type="match status" value="1"/>
</dbReference>
<feature type="transmembrane region" description="Helical" evidence="2">
    <location>
        <begin position="7"/>
        <end position="29"/>
    </location>
</feature>
<keyword evidence="2" id="KW-0472">Membrane</keyword>
<sequence>MRQLKALRLMIVILIPIAIWTVVGLIWLWPHDVSDHIREDTSTYSAKGVTLPKAEITKVQRTSCQGQVGSVSGSGDQKSCGNITAKLLEGPEQGREVQVVLTEAQFRSGVEVGQKVKLVRVPAGTQGGAQASYQFSDFDRTVPLIVLAGAFALAVIIVARWRGFASLIGLGFAAFILIKFMFPAMVSGSNPILVGLIGSVAIMFVVLYTAHGFSARTTTALLGTLFGLLVTAGLGWAMSSWAHLTGISAEDDYLLAASAPDMALTSVVLCGIIVAGLGVLNDVTITQASAVWELAESDPDQKKLFSRAMRIGRDHIASSVYTIAFATAGAGLATLLLITVYNRPLGEVAQTEALSEEIVRTLVGAIGLVLAMPLTTAVGVAVVAAGRIGRKPAEQAAGGSGSGGAAKPAAAKKTSGKGAKVAASKRTGTKEPAETPVGAVTDSQRVRPTAATTAPLDERETTRLPRIRRDDDSAAGQPAADGTGSDETTETKVRSRRSRSDDESFNFADLREDDAEDDQPRGRRWR</sequence>
<feature type="transmembrane region" description="Helical" evidence="2">
    <location>
        <begin position="141"/>
        <end position="159"/>
    </location>
</feature>
<evidence type="ECO:0000256" key="1">
    <source>
        <dbReference type="SAM" id="MobiDB-lite"/>
    </source>
</evidence>
<dbReference type="PANTHER" id="PTHR41771:SF1">
    <property type="entry name" value="MEMBRANE PROTEIN"/>
    <property type="match status" value="1"/>
</dbReference>
<name>A0A1H1V4T4_9ACTN</name>
<feature type="transmembrane region" description="Helical" evidence="2">
    <location>
        <begin position="166"/>
        <end position="186"/>
    </location>
</feature>
<feature type="transmembrane region" description="Helical" evidence="2">
    <location>
        <begin position="361"/>
        <end position="385"/>
    </location>
</feature>
<dbReference type="STRING" id="630515.SAMN04489812_3049"/>
<evidence type="ECO:0000313" key="4">
    <source>
        <dbReference type="Proteomes" id="UP000199103"/>
    </source>
</evidence>
<gene>
    <name evidence="3" type="ORF">SAMN04489812_3049</name>
</gene>
<keyword evidence="2" id="KW-1133">Transmembrane helix</keyword>
<feature type="compositionally biased region" description="Basic and acidic residues" evidence="1">
    <location>
        <begin position="489"/>
        <end position="502"/>
    </location>
</feature>
<proteinExistence type="predicted"/>
<evidence type="ECO:0000256" key="2">
    <source>
        <dbReference type="SAM" id="Phobius"/>
    </source>
</evidence>